<dbReference type="CDD" id="cd00093">
    <property type="entry name" value="HTH_XRE"/>
    <property type="match status" value="2"/>
</dbReference>
<proteinExistence type="predicted"/>
<dbReference type="PROSITE" id="PS50943">
    <property type="entry name" value="HTH_CROC1"/>
    <property type="match status" value="2"/>
</dbReference>
<comment type="caution">
    <text evidence="3">The sequence shown here is derived from an EMBL/GenBank/DDBJ whole genome shotgun (WGS) entry which is preliminary data.</text>
</comment>
<sequence>MGKTSVENFDAGKFRQIREAAGLSVTDLAKQSGISRGAISQWENGISTPSVARLTAVLAVLDSHASEVLDVVPTDFDLRTLRILSGLTRSDVATFLKLSESGWGDIERGTTPLSVARIEPLSKLLGTDQTTIVRAAQRTIDNNR</sequence>
<dbReference type="SMART" id="SM00530">
    <property type="entry name" value="HTH_XRE"/>
    <property type="match status" value="2"/>
</dbReference>
<feature type="domain" description="HTH cro/C1-type" evidence="2">
    <location>
        <begin position="14"/>
        <end position="68"/>
    </location>
</feature>
<dbReference type="AlphaFoldDB" id="A0A6C1TVQ2"/>
<dbReference type="Pfam" id="PF01381">
    <property type="entry name" value="HTH_3"/>
    <property type="match status" value="1"/>
</dbReference>
<protein>
    <submittedName>
        <fullName evidence="3">XRE family transcriptional regulator</fullName>
    </submittedName>
</protein>
<feature type="domain" description="HTH cro/C1-type" evidence="2">
    <location>
        <begin position="78"/>
        <end position="132"/>
    </location>
</feature>
<dbReference type="Proteomes" id="UP000336646">
    <property type="component" value="Unassembled WGS sequence"/>
</dbReference>
<evidence type="ECO:0000256" key="1">
    <source>
        <dbReference type="ARBA" id="ARBA00023125"/>
    </source>
</evidence>
<keyword evidence="1" id="KW-0238">DNA-binding</keyword>
<dbReference type="RefSeq" id="WP_144773572.1">
    <property type="nucleotide sequence ID" value="NZ_RXIR01000024.1"/>
</dbReference>
<dbReference type="PANTHER" id="PTHR46797">
    <property type="entry name" value="HTH-TYPE TRANSCRIPTIONAL REGULATOR"/>
    <property type="match status" value="1"/>
</dbReference>
<dbReference type="InterPro" id="IPR050807">
    <property type="entry name" value="TransReg_Diox_bact_type"/>
</dbReference>
<dbReference type="OrthoDB" id="4724865at2"/>
<dbReference type="Gene3D" id="1.10.260.40">
    <property type="entry name" value="lambda repressor-like DNA-binding domains"/>
    <property type="match status" value="2"/>
</dbReference>
<accession>A0A6C1TVQ2</accession>
<evidence type="ECO:0000313" key="3">
    <source>
        <dbReference type="EMBL" id="TVS26965.1"/>
    </source>
</evidence>
<evidence type="ECO:0000259" key="2">
    <source>
        <dbReference type="PROSITE" id="PS50943"/>
    </source>
</evidence>
<evidence type="ECO:0000313" key="4">
    <source>
        <dbReference type="Proteomes" id="UP000336646"/>
    </source>
</evidence>
<gene>
    <name evidence="3" type="ORF">EKI59_09710</name>
</gene>
<name>A0A6C1TVQ2_9CORY</name>
<dbReference type="PANTHER" id="PTHR46797:SF1">
    <property type="entry name" value="METHYLPHOSPHONATE SYNTHASE"/>
    <property type="match status" value="1"/>
</dbReference>
<reference evidence="3 4" key="1">
    <citation type="submission" date="2018-12" db="EMBL/GenBank/DDBJ databases">
        <title>Corynebacterium sanguinis sp. nov., a clinically-associated and environmental corynebacterium.</title>
        <authorList>
            <person name="Gonzales-Siles L."/>
            <person name="Jaen-Luchoro D."/>
            <person name="Cardew S."/>
            <person name="Inganas E."/>
            <person name="Ohlen M."/>
            <person name="Jensie-Markopolous S."/>
            <person name="Pinyeiro-Iglesias B."/>
            <person name="Molin K."/>
            <person name="Skovbjerg S."/>
            <person name="Svensson-Stadler L."/>
            <person name="Funke G."/>
            <person name="Moore E.R.B."/>
        </authorList>
    </citation>
    <scope>NUCLEOTIDE SEQUENCE [LARGE SCALE GENOMIC DNA]</scope>
    <source>
        <strain evidence="3 4">58734</strain>
    </source>
</reference>
<dbReference type="SUPFAM" id="SSF47413">
    <property type="entry name" value="lambda repressor-like DNA-binding domains"/>
    <property type="match status" value="2"/>
</dbReference>
<dbReference type="GO" id="GO:0005829">
    <property type="term" value="C:cytosol"/>
    <property type="evidence" value="ECO:0007669"/>
    <property type="project" value="TreeGrafter"/>
</dbReference>
<organism evidence="3 4">
    <name type="scientific">Corynebacterium sanguinis</name>
    <dbReference type="NCBI Taxonomy" id="2594913"/>
    <lineage>
        <taxon>Bacteria</taxon>
        <taxon>Bacillati</taxon>
        <taxon>Actinomycetota</taxon>
        <taxon>Actinomycetes</taxon>
        <taxon>Mycobacteriales</taxon>
        <taxon>Corynebacteriaceae</taxon>
        <taxon>Corynebacterium</taxon>
    </lineage>
</organism>
<dbReference type="GO" id="GO:0003677">
    <property type="term" value="F:DNA binding"/>
    <property type="evidence" value="ECO:0007669"/>
    <property type="project" value="UniProtKB-KW"/>
</dbReference>
<dbReference type="Pfam" id="PF13560">
    <property type="entry name" value="HTH_31"/>
    <property type="match status" value="1"/>
</dbReference>
<dbReference type="EMBL" id="RXIR01000024">
    <property type="protein sequence ID" value="TVS26965.1"/>
    <property type="molecule type" value="Genomic_DNA"/>
</dbReference>
<dbReference type="GO" id="GO:0003700">
    <property type="term" value="F:DNA-binding transcription factor activity"/>
    <property type="evidence" value="ECO:0007669"/>
    <property type="project" value="TreeGrafter"/>
</dbReference>
<dbReference type="InterPro" id="IPR010982">
    <property type="entry name" value="Lambda_DNA-bd_dom_sf"/>
</dbReference>
<dbReference type="InterPro" id="IPR001387">
    <property type="entry name" value="Cro/C1-type_HTH"/>
</dbReference>